<evidence type="ECO:0000313" key="2">
    <source>
        <dbReference type="Proteomes" id="UP000199073"/>
    </source>
</evidence>
<name>A0A1H0SQ84_9BACT</name>
<dbReference type="EMBL" id="FNJI01000020">
    <property type="protein sequence ID" value="SDP43805.1"/>
    <property type="molecule type" value="Genomic_DNA"/>
</dbReference>
<organism evidence="1 2">
    <name type="scientific">Desulforhopalus singaporensis</name>
    <dbReference type="NCBI Taxonomy" id="91360"/>
    <lineage>
        <taxon>Bacteria</taxon>
        <taxon>Pseudomonadati</taxon>
        <taxon>Thermodesulfobacteriota</taxon>
        <taxon>Desulfobulbia</taxon>
        <taxon>Desulfobulbales</taxon>
        <taxon>Desulfocapsaceae</taxon>
        <taxon>Desulforhopalus</taxon>
    </lineage>
</organism>
<proteinExistence type="predicted"/>
<sequence>MGAAKGEGPGGTHRQPDLALCYCGFAVPSCCESTLDFELIALMIARPLSRYI</sequence>
<accession>A0A1H0SQ84</accession>
<reference evidence="1 2" key="1">
    <citation type="submission" date="2016-10" db="EMBL/GenBank/DDBJ databases">
        <authorList>
            <person name="de Groot N.N."/>
        </authorList>
    </citation>
    <scope>NUCLEOTIDE SEQUENCE [LARGE SCALE GENOMIC DNA]</scope>
    <source>
        <strain evidence="1 2">DSM 12130</strain>
    </source>
</reference>
<dbReference type="Proteomes" id="UP000199073">
    <property type="component" value="Unassembled WGS sequence"/>
</dbReference>
<gene>
    <name evidence="1" type="ORF">SAMN05660330_02766</name>
</gene>
<protein>
    <submittedName>
        <fullName evidence="1">Uncharacterized protein</fullName>
    </submittedName>
</protein>
<dbReference type="AlphaFoldDB" id="A0A1H0SQ84"/>
<keyword evidence="2" id="KW-1185">Reference proteome</keyword>
<evidence type="ECO:0000313" key="1">
    <source>
        <dbReference type="EMBL" id="SDP43805.1"/>
    </source>
</evidence>